<dbReference type="InterPro" id="IPR015942">
    <property type="entry name" value="Asp/Glu/hydantoin_racemase"/>
</dbReference>
<dbReference type="PANTHER" id="PTHR21198">
    <property type="entry name" value="GLUTAMATE RACEMASE"/>
    <property type="match status" value="1"/>
</dbReference>
<evidence type="ECO:0000313" key="9">
    <source>
        <dbReference type="Proteomes" id="UP001466331"/>
    </source>
</evidence>
<comment type="pathway">
    <text evidence="7">Cell wall biogenesis; peptidoglycan biosynthesis.</text>
</comment>
<evidence type="ECO:0000256" key="6">
    <source>
        <dbReference type="ARBA" id="ARBA00023316"/>
    </source>
</evidence>
<dbReference type="PROSITE" id="PS00923">
    <property type="entry name" value="ASP_GLU_RACEMASE_1"/>
    <property type="match status" value="1"/>
</dbReference>
<evidence type="ECO:0000256" key="5">
    <source>
        <dbReference type="ARBA" id="ARBA00023235"/>
    </source>
</evidence>
<evidence type="ECO:0000256" key="1">
    <source>
        <dbReference type="ARBA" id="ARBA00001602"/>
    </source>
</evidence>
<dbReference type="InterPro" id="IPR004391">
    <property type="entry name" value="Glu_race"/>
</dbReference>
<dbReference type="Proteomes" id="UP001466331">
    <property type="component" value="Unassembled WGS sequence"/>
</dbReference>
<dbReference type="InterPro" id="IPR001920">
    <property type="entry name" value="Asp/Glu_race"/>
</dbReference>
<dbReference type="Gene3D" id="3.40.50.1860">
    <property type="match status" value="2"/>
</dbReference>
<feature type="active site" description="Proton donor/acceptor" evidence="7">
    <location>
        <position position="207"/>
    </location>
</feature>
<comment type="catalytic activity">
    <reaction evidence="1 7">
        <text>L-glutamate = D-glutamate</text>
        <dbReference type="Rhea" id="RHEA:12813"/>
        <dbReference type="ChEBI" id="CHEBI:29985"/>
        <dbReference type="ChEBI" id="CHEBI:29986"/>
        <dbReference type="EC" id="5.1.1.3"/>
    </reaction>
</comment>
<reference evidence="8 9" key="1">
    <citation type="submission" date="2024-03" db="EMBL/GenBank/DDBJ databases">
        <title>Ignisphaera cupida sp. nov., a hyperthermophilic hydrolytic archaeon from a hot spring of Kamchatka, and proposal of Ignisphaeraceae fam. nov.</title>
        <authorList>
            <person name="Podosokorskaya O.A."/>
            <person name="Elcheninov A.G."/>
            <person name="Maltseva A.I."/>
            <person name="Zayulina K.S."/>
            <person name="Novikov A."/>
            <person name="Merkel A.Y."/>
        </authorList>
    </citation>
    <scope>NUCLEOTIDE SEQUENCE [LARGE SCALE GENOMIC DNA]</scope>
    <source>
        <strain evidence="8 9">38H-sp</strain>
    </source>
</reference>
<keyword evidence="4 7" id="KW-0573">Peptidoglycan synthesis</keyword>
<comment type="similarity">
    <text evidence="7">Belongs to the aspartate/glutamate racemases family.</text>
</comment>
<comment type="function">
    <text evidence="7">Provides the (R)-glutamate required for cell wall biosynthesis.</text>
</comment>
<dbReference type="EC" id="5.1.1.3" evidence="2 7"/>
<dbReference type="SUPFAM" id="SSF53681">
    <property type="entry name" value="Aspartate/glutamate racemase"/>
    <property type="match status" value="2"/>
</dbReference>
<feature type="binding site" evidence="7">
    <location>
        <begin position="31"/>
        <end position="32"/>
    </location>
    <ligand>
        <name>substrate</name>
    </ligand>
</feature>
<comment type="caution">
    <text evidence="8">The sequence shown here is derived from an EMBL/GenBank/DDBJ whole genome shotgun (WGS) entry which is preliminary data.</text>
</comment>
<organism evidence="8 9">
    <name type="scientific">Rarispira pelagica</name>
    <dbReference type="NCBI Taxonomy" id="3141764"/>
    <lineage>
        <taxon>Bacteria</taxon>
        <taxon>Pseudomonadati</taxon>
        <taxon>Spirochaetota</taxon>
        <taxon>Spirochaetia</taxon>
        <taxon>Winmispirales</taxon>
        <taxon>Winmispiraceae</taxon>
        <taxon>Rarispira</taxon>
    </lineage>
</organism>
<evidence type="ECO:0000256" key="4">
    <source>
        <dbReference type="ARBA" id="ARBA00022984"/>
    </source>
</evidence>
<keyword evidence="9" id="KW-1185">Reference proteome</keyword>
<accession>A0ABU9UB64</accession>
<sequence length="287" mass="32306">MLPNRKRNEEELAKRLMTSLDDFCRPVVFIDSGLGGIPYLLWAMENIKNEHFIYIADKKNFPYGVKTAGELKKIILEVVDNAIKQFNPKLIVVACNTASVVAIEALRDTFEIPFVGVVPAIKPAASVSRNRIIGVLATERTIRDMYTQALIDEFAFDCEVLRVPAKGIVDFVELEFVTADKDQKIAAVKSEVDYCSSHGADTIVLGCTHFVFLKKEISELAGPNVSVIDSRDGVGHQMQRILRYIRCKEKFCCENTKTEFYHTGKDSYNAEYVRFLEDLGLSFCGEL</sequence>
<dbReference type="NCBIfam" id="TIGR00067">
    <property type="entry name" value="glut_race"/>
    <property type="match status" value="1"/>
</dbReference>
<gene>
    <name evidence="7 8" type="primary">murI</name>
    <name evidence="8" type="ORF">WKV44_05000</name>
</gene>
<evidence type="ECO:0000256" key="3">
    <source>
        <dbReference type="ARBA" id="ARBA00022960"/>
    </source>
</evidence>
<dbReference type="GO" id="GO:0008881">
    <property type="term" value="F:glutamate racemase activity"/>
    <property type="evidence" value="ECO:0007669"/>
    <property type="project" value="UniProtKB-EC"/>
</dbReference>
<keyword evidence="5 7" id="KW-0413">Isomerase</keyword>
<feature type="binding site" evidence="7">
    <location>
        <begin position="63"/>
        <end position="64"/>
    </location>
    <ligand>
        <name>substrate</name>
    </ligand>
</feature>
<name>A0ABU9UB64_9SPIR</name>
<protein>
    <recommendedName>
        <fullName evidence="2 7">Glutamate racemase</fullName>
        <ecNumber evidence="2 7">5.1.1.3</ecNumber>
    </recommendedName>
</protein>
<dbReference type="InterPro" id="IPR018187">
    <property type="entry name" value="Asp/Glu_racemase_AS_1"/>
</dbReference>
<dbReference type="Pfam" id="PF01177">
    <property type="entry name" value="Asp_Glu_race"/>
    <property type="match status" value="1"/>
</dbReference>
<dbReference type="PANTHER" id="PTHR21198:SF3">
    <property type="entry name" value="GLUTAMATE RACEMASE"/>
    <property type="match status" value="1"/>
</dbReference>
<keyword evidence="3 7" id="KW-0133">Cell shape</keyword>
<feature type="binding site" evidence="7">
    <location>
        <begin position="96"/>
        <end position="97"/>
    </location>
    <ligand>
        <name>substrate</name>
    </ligand>
</feature>
<dbReference type="HAMAP" id="MF_00258">
    <property type="entry name" value="Glu_racemase"/>
    <property type="match status" value="1"/>
</dbReference>
<proteinExistence type="inferred from homology"/>
<evidence type="ECO:0000313" key="8">
    <source>
        <dbReference type="EMBL" id="MEM5947895.1"/>
    </source>
</evidence>
<dbReference type="RefSeq" id="WP_420069342.1">
    <property type="nucleotide sequence ID" value="NZ_JBCHKQ010000002.1"/>
</dbReference>
<feature type="active site" description="Proton donor/acceptor" evidence="7">
    <location>
        <position position="95"/>
    </location>
</feature>
<dbReference type="EMBL" id="JBCHKQ010000002">
    <property type="protein sequence ID" value="MEM5947895.1"/>
    <property type="molecule type" value="Genomic_DNA"/>
</dbReference>
<keyword evidence="6 7" id="KW-0961">Cell wall biogenesis/degradation</keyword>
<evidence type="ECO:0000256" key="7">
    <source>
        <dbReference type="HAMAP-Rule" id="MF_00258"/>
    </source>
</evidence>
<feature type="binding site" evidence="7">
    <location>
        <begin position="208"/>
        <end position="209"/>
    </location>
    <ligand>
        <name>substrate</name>
    </ligand>
</feature>
<evidence type="ECO:0000256" key="2">
    <source>
        <dbReference type="ARBA" id="ARBA00013090"/>
    </source>
</evidence>